<keyword evidence="1 2" id="KW-0694">RNA-binding</keyword>
<feature type="compositionally biased region" description="Basic residues" evidence="3">
    <location>
        <begin position="352"/>
        <end position="362"/>
    </location>
</feature>
<evidence type="ECO:0000256" key="3">
    <source>
        <dbReference type="SAM" id="MobiDB-lite"/>
    </source>
</evidence>
<feature type="compositionally biased region" description="Basic and acidic residues" evidence="3">
    <location>
        <begin position="367"/>
        <end position="381"/>
    </location>
</feature>
<organism evidence="5 6">
    <name type="scientific">Spodoptera exigua</name>
    <name type="common">Beet armyworm</name>
    <name type="synonym">Noctua fulgens</name>
    <dbReference type="NCBI Taxonomy" id="7107"/>
    <lineage>
        <taxon>Eukaryota</taxon>
        <taxon>Metazoa</taxon>
        <taxon>Ecdysozoa</taxon>
        <taxon>Arthropoda</taxon>
        <taxon>Hexapoda</taxon>
        <taxon>Insecta</taxon>
        <taxon>Pterygota</taxon>
        <taxon>Neoptera</taxon>
        <taxon>Endopterygota</taxon>
        <taxon>Lepidoptera</taxon>
        <taxon>Glossata</taxon>
        <taxon>Ditrysia</taxon>
        <taxon>Noctuoidea</taxon>
        <taxon>Noctuidae</taxon>
        <taxon>Amphipyrinae</taxon>
        <taxon>Spodoptera</taxon>
    </lineage>
</organism>
<evidence type="ECO:0000313" key="6">
    <source>
        <dbReference type="Proteomes" id="UP000814243"/>
    </source>
</evidence>
<dbReference type="EMBL" id="JACEFF010000278">
    <property type="protein sequence ID" value="KAH9640561.1"/>
    <property type="molecule type" value="Genomic_DNA"/>
</dbReference>
<feature type="domain" description="RRM" evidence="4">
    <location>
        <begin position="404"/>
        <end position="486"/>
    </location>
</feature>
<feature type="compositionally biased region" description="Basic and acidic residues" evidence="3">
    <location>
        <begin position="215"/>
        <end position="225"/>
    </location>
</feature>
<evidence type="ECO:0000256" key="2">
    <source>
        <dbReference type="PROSITE-ProRule" id="PRU00176"/>
    </source>
</evidence>
<protein>
    <recommendedName>
        <fullName evidence="4">RRM domain-containing protein</fullName>
    </recommendedName>
</protein>
<feature type="compositionally biased region" description="Polar residues" evidence="3">
    <location>
        <begin position="171"/>
        <end position="180"/>
    </location>
</feature>
<dbReference type="Pfam" id="PF00076">
    <property type="entry name" value="RRM_1"/>
    <property type="match status" value="2"/>
</dbReference>
<feature type="compositionally biased region" description="Basic and acidic residues" evidence="3">
    <location>
        <begin position="158"/>
        <end position="170"/>
    </location>
</feature>
<dbReference type="Gene3D" id="3.30.70.330">
    <property type="match status" value="2"/>
</dbReference>
<feature type="compositionally biased region" description="Acidic residues" evidence="3">
    <location>
        <begin position="579"/>
        <end position="590"/>
    </location>
</feature>
<reference evidence="5" key="1">
    <citation type="journal article" date="2021" name="G3 (Bethesda)">
        <title>Genome and transcriptome analysis of the beet armyworm Spodoptera exigua reveals targets for pest control. .</title>
        <authorList>
            <person name="Simon S."/>
            <person name="Breeschoten T."/>
            <person name="Jansen H.J."/>
            <person name="Dirks R.P."/>
            <person name="Schranz M.E."/>
            <person name="Ros V.I.D."/>
        </authorList>
    </citation>
    <scope>NUCLEOTIDE SEQUENCE</scope>
    <source>
        <strain evidence="5">TB_SE_WUR_2020</strain>
    </source>
</reference>
<dbReference type="InterPro" id="IPR000504">
    <property type="entry name" value="RRM_dom"/>
</dbReference>
<accession>A0A922SK99</accession>
<dbReference type="Proteomes" id="UP000814243">
    <property type="component" value="Unassembled WGS sequence"/>
</dbReference>
<dbReference type="InterPro" id="IPR012677">
    <property type="entry name" value="Nucleotide-bd_a/b_plait_sf"/>
</dbReference>
<dbReference type="CDD" id="cd00590">
    <property type="entry name" value="RRM_SF"/>
    <property type="match status" value="2"/>
</dbReference>
<feature type="compositionally biased region" description="Basic residues" evidence="3">
    <location>
        <begin position="184"/>
        <end position="195"/>
    </location>
</feature>
<dbReference type="InterPro" id="IPR035979">
    <property type="entry name" value="RBD_domain_sf"/>
</dbReference>
<feature type="domain" description="RRM" evidence="4">
    <location>
        <begin position="490"/>
        <end position="565"/>
    </location>
</feature>
<feature type="region of interest" description="Disordered" evidence="3">
    <location>
        <begin position="352"/>
        <end position="381"/>
    </location>
</feature>
<gene>
    <name evidence="5" type="ORF">HF086_000505</name>
</gene>
<dbReference type="SMART" id="SM00360">
    <property type="entry name" value="RRM"/>
    <property type="match status" value="2"/>
</dbReference>
<feature type="compositionally biased region" description="Polar residues" evidence="3">
    <location>
        <begin position="100"/>
        <end position="112"/>
    </location>
</feature>
<proteinExistence type="predicted"/>
<sequence>MKSKSFDLKVNSTENRTLDRTADFAGFYQSIESNKLGEKPKPDGVVNKESTKPKTAKLKTETPIKNKKRNKQEPIDISQINIDGSTLSFPRASPSHDIKTSTPNSNGKSQDQGGKVKSIMKNKAPVEQSVDSARSQVSNGKPKKRNKSVSFMLDDHEEVVIKRTKSDDTKINQQLESNATVVKKSNKNVKKLKKHQQSEKENKAAEVNNQNMDVENGKDSFEKKSSKLNKAQKLLDVSQPGDTKNVTDESKEKKKVKKTKKQNSQQSDLEVHNNVMSTDVKTKKGKKTKTKSPPTETTQAEGEPSPKSRKKDGNPDIAEDLENLSIGDNAHTLSNLLDEMTVVDKDKRKLLRKKFNKNKKSKGAQSSKKEATENPEEVKEKIKWKKRKWNKDKKGEVNEETLSNTLIVENLPLSLMLNYKKMLAEHFNKHGPIKKIGIAEVYPTEESRPVFTTTISFQNSSSAEQALEENNSYLEGSRIQVKRPLPATQTTVVVRSYAELTDQAICTTFVGIGRIRSIRHLVKGKKSMATAFVEFDGPAAVERAIKSAGDVKIGGKKIHLSEFKIRAKKPKKEKNEGDSAADADSEDSND</sequence>
<name>A0A922SK99_SPOEX</name>
<dbReference type="GO" id="GO:0003723">
    <property type="term" value="F:RNA binding"/>
    <property type="evidence" value="ECO:0007669"/>
    <property type="project" value="UniProtKB-UniRule"/>
</dbReference>
<dbReference type="AlphaFoldDB" id="A0A922SK99"/>
<evidence type="ECO:0000256" key="1">
    <source>
        <dbReference type="ARBA" id="ARBA00022884"/>
    </source>
</evidence>
<dbReference type="PROSITE" id="PS50102">
    <property type="entry name" value="RRM"/>
    <property type="match status" value="2"/>
</dbReference>
<feature type="compositionally biased region" description="Polar residues" evidence="3">
    <location>
        <begin position="129"/>
        <end position="139"/>
    </location>
</feature>
<feature type="region of interest" description="Disordered" evidence="3">
    <location>
        <begin position="34"/>
        <end position="325"/>
    </location>
</feature>
<evidence type="ECO:0000313" key="5">
    <source>
        <dbReference type="EMBL" id="KAH9640561.1"/>
    </source>
</evidence>
<feature type="compositionally biased region" description="Polar residues" evidence="3">
    <location>
        <begin position="78"/>
        <end position="88"/>
    </location>
</feature>
<feature type="region of interest" description="Disordered" evidence="3">
    <location>
        <begin position="564"/>
        <end position="590"/>
    </location>
</feature>
<comment type="caution">
    <text evidence="5">The sequence shown here is derived from an EMBL/GenBank/DDBJ whole genome shotgun (WGS) entry which is preliminary data.</text>
</comment>
<evidence type="ECO:0000259" key="4">
    <source>
        <dbReference type="PROSITE" id="PS50102"/>
    </source>
</evidence>
<dbReference type="SUPFAM" id="SSF54928">
    <property type="entry name" value="RNA-binding domain, RBD"/>
    <property type="match status" value="1"/>
</dbReference>